<organism evidence="1 2">
    <name type="scientific">Roseovarius litoreus</name>
    <dbReference type="NCBI Taxonomy" id="1155722"/>
    <lineage>
        <taxon>Bacteria</taxon>
        <taxon>Pseudomonadati</taxon>
        <taxon>Pseudomonadota</taxon>
        <taxon>Alphaproteobacteria</taxon>
        <taxon>Rhodobacterales</taxon>
        <taxon>Roseobacteraceae</taxon>
        <taxon>Roseovarius</taxon>
    </lineage>
</organism>
<dbReference type="RefSeq" id="WP_149780820.1">
    <property type="nucleotide sequence ID" value="NZ_FRCB01000012.1"/>
</dbReference>
<sequence length="80" mass="8682">MAKDNFQAAAKEQSVLVAGLIDALIELYPDVNHGADDAAFLAVLSQAQHAAYELRKHIESVEGDDSITQEVFIFPAEVPK</sequence>
<gene>
    <name evidence="1" type="ORF">SAMN05443432_11274</name>
</gene>
<name>A0A1M7KYJ4_9RHOB</name>
<accession>A0A1M7KYJ4</accession>
<evidence type="ECO:0000313" key="1">
    <source>
        <dbReference type="EMBL" id="SHM70682.1"/>
    </source>
</evidence>
<reference evidence="1 2" key="1">
    <citation type="submission" date="2016-11" db="EMBL/GenBank/DDBJ databases">
        <authorList>
            <person name="Varghese N."/>
            <person name="Submissions S."/>
        </authorList>
    </citation>
    <scope>NUCLEOTIDE SEQUENCE [LARGE SCALE GENOMIC DNA]</scope>
    <source>
        <strain evidence="1 2">DSM 28249</strain>
    </source>
</reference>
<evidence type="ECO:0000313" key="2">
    <source>
        <dbReference type="Proteomes" id="UP000322545"/>
    </source>
</evidence>
<dbReference type="EMBL" id="FRCB01000012">
    <property type="protein sequence ID" value="SHM70682.1"/>
    <property type="molecule type" value="Genomic_DNA"/>
</dbReference>
<dbReference type="AlphaFoldDB" id="A0A1M7KYJ4"/>
<keyword evidence="2" id="KW-1185">Reference proteome</keyword>
<proteinExistence type="predicted"/>
<protein>
    <submittedName>
        <fullName evidence="1">Uncharacterized protein</fullName>
    </submittedName>
</protein>
<dbReference type="Proteomes" id="UP000322545">
    <property type="component" value="Unassembled WGS sequence"/>
</dbReference>